<comment type="pathway">
    <text evidence="3 11">Amino-acid biosynthesis; L-histidine biosynthesis; L-histidine from 5-phospho-alpha-D-ribose 1-diphosphate: step 2/9.</text>
</comment>
<evidence type="ECO:0000256" key="7">
    <source>
        <dbReference type="ARBA" id="ARBA00022741"/>
    </source>
</evidence>
<dbReference type="EC" id="3.6.1.31" evidence="11"/>
<comment type="subcellular location">
    <subcellularLocation>
        <location evidence="2 11">Cytoplasm</location>
    </subcellularLocation>
</comment>
<name>A0A1G7RBP4_9PROT</name>
<dbReference type="GO" id="GO:0005737">
    <property type="term" value="C:cytoplasm"/>
    <property type="evidence" value="ECO:0007669"/>
    <property type="project" value="UniProtKB-SubCell"/>
</dbReference>
<evidence type="ECO:0000256" key="2">
    <source>
        <dbReference type="ARBA" id="ARBA00004496"/>
    </source>
</evidence>
<protein>
    <recommendedName>
        <fullName evidence="11">Phosphoribosyl-ATP pyrophosphatase</fullName>
        <shortName evidence="11">PRA-PH</shortName>
        <ecNumber evidence="11">3.6.1.31</ecNumber>
    </recommendedName>
</protein>
<keyword evidence="8 11" id="KW-0378">Hydrolase</keyword>
<evidence type="ECO:0000313" key="13">
    <source>
        <dbReference type="EMBL" id="SDG08198.1"/>
    </source>
</evidence>
<evidence type="ECO:0000256" key="10">
    <source>
        <dbReference type="ARBA" id="ARBA00023102"/>
    </source>
</evidence>
<feature type="region of interest" description="Disordered" evidence="12">
    <location>
        <begin position="1"/>
        <end position="20"/>
    </location>
</feature>
<evidence type="ECO:0000256" key="4">
    <source>
        <dbReference type="ARBA" id="ARBA00009392"/>
    </source>
</evidence>
<sequence length="126" mass="13474">MTAHDDSSESADTPQRAATEGHVLDRLAAVIASRHGGDPASSYTAKLFSQGPEKISKKLGEEAVEAVIEGTKGDRARLAEESADVLYHMLVLWSAHGLAPDTVWHALEKRLGTSGIAEKKARDKQA</sequence>
<dbReference type="OrthoDB" id="9814738at2"/>
<reference evidence="13 14" key="1">
    <citation type="submission" date="2016-10" db="EMBL/GenBank/DDBJ databases">
        <authorList>
            <person name="de Groot N.N."/>
        </authorList>
    </citation>
    <scope>NUCLEOTIDE SEQUENCE [LARGE SCALE GENOMIC DNA]</scope>
    <source>
        <strain evidence="13 14">DSM 25584</strain>
    </source>
</reference>
<accession>A0A1G7RBP4</accession>
<evidence type="ECO:0000256" key="1">
    <source>
        <dbReference type="ARBA" id="ARBA00001460"/>
    </source>
</evidence>
<keyword evidence="14" id="KW-1185">Reference proteome</keyword>
<dbReference type="PANTHER" id="PTHR42945:SF9">
    <property type="entry name" value="HISTIDINE BIOSYNTHESIS BIFUNCTIONAL PROTEIN HISIE"/>
    <property type="match status" value="1"/>
</dbReference>
<keyword evidence="7 11" id="KW-0547">Nucleotide-binding</keyword>
<organism evidence="13 14">
    <name type="scientific">Limimonas halophila</name>
    <dbReference type="NCBI Taxonomy" id="1082479"/>
    <lineage>
        <taxon>Bacteria</taxon>
        <taxon>Pseudomonadati</taxon>
        <taxon>Pseudomonadota</taxon>
        <taxon>Alphaproteobacteria</taxon>
        <taxon>Rhodospirillales</taxon>
        <taxon>Rhodovibrionaceae</taxon>
        <taxon>Limimonas</taxon>
    </lineage>
</organism>
<evidence type="ECO:0000256" key="6">
    <source>
        <dbReference type="ARBA" id="ARBA00022605"/>
    </source>
</evidence>
<evidence type="ECO:0000256" key="8">
    <source>
        <dbReference type="ARBA" id="ARBA00022801"/>
    </source>
</evidence>
<dbReference type="GO" id="GO:0004636">
    <property type="term" value="F:phosphoribosyl-ATP diphosphatase activity"/>
    <property type="evidence" value="ECO:0007669"/>
    <property type="project" value="UniProtKB-UniRule"/>
</dbReference>
<evidence type="ECO:0000256" key="3">
    <source>
        <dbReference type="ARBA" id="ARBA00005204"/>
    </source>
</evidence>
<comment type="catalytic activity">
    <reaction evidence="1 11">
        <text>1-(5-phospho-beta-D-ribosyl)-ATP + H2O = 1-(5-phospho-beta-D-ribosyl)-5'-AMP + diphosphate + H(+)</text>
        <dbReference type="Rhea" id="RHEA:22828"/>
        <dbReference type="ChEBI" id="CHEBI:15377"/>
        <dbReference type="ChEBI" id="CHEBI:15378"/>
        <dbReference type="ChEBI" id="CHEBI:33019"/>
        <dbReference type="ChEBI" id="CHEBI:59457"/>
        <dbReference type="ChEBI" id="CHEBI:73183"/>
        <dbReference type="EC" id="3.6.1.31"/>
    </reaction>
</comment>
<gene>
    <name evidence="11" type="primary">hisE</name>
    <name evidence="13" type="ORF">SAMN05216241_10572</name>
</gene>
<dbReference type="Pfam" id="PF01503">
    <property type="entry name" value="PRA-PH"/>
    <property type="match status" value="1"/>
</dbReference>
<dbReference type="NCBIfam" id="NF001613">
    <property type="entry name" value="PRK00400.1-5"/>
    <property type="match status" value="1"/>
</dbReference>
<evidence type="ECO:0000256" key="5">
    <source>
        <dbReference type="ARBA" id="ARBA00022490"/>
    </source>
</evidence>
<dbReference type="InterPro" id="IPR021130">
    <property type="entry name" value="PRib-ATP_PPHydrolase-like"/>
</dbReference>
<dbReference type="PANTHER" id="PTHR42945">
    <property type="entry name" value="HISTIDINE BIOSYNTHESIS BIFUNCTIONAL PROTEIN"/>
    <property type="match status" value="1"/>
</dbReference>
<dbReference type="GO" id="GO:0005524">
    <property type="term" value="F:ATP binding"/>
    <property type="evidence" value="ECO:0007669"/>
    <property type="project" value="UniProtKB-KW"/>
</dbReference>
<evidence type="ECO:0000313" key="14">
    <source>
        <dbReference type="Proteomes" id="UP000199415"/>
    </source>
</evidence>
<dbReference type="CDD" id="cd11534">
    <property type="entry name" value="NTP-PPase_HisIE_like"/>
    <property type="match status" value="1"/>
</dbReference>
<dbReference type="Proteomes" id="UP000199415">
    <property type="component" value="Unassembled WGS sequence"/>
</dbReference>
<dbReference type="AlphaFoldDB" id="A0A1G7RBP4"/>
<dbReference type="RefSeq" id="WP_090019658.1">
    <property type="nucleotide sequence ID" value="NZ_FNCE01000005.1"/>
</dbReference>
<comment type="similarity">
    <text evidence="4 11">Belongs to the PRA-PH family.</text>
</comment>
<dbReference type="STRING" id="1082479.SAMN05216241_10572"/>
<keyword evidence="9 11" id="KW-0067">ATP-binding</keyword>
<keyword evidence="5 11" id="KW-0963">Cytoplasm</keyword>
<keyword evidence="10 11" id="KW-0368">Histidine biosynthesis</keyword>
<dbReference type="InterPro" id="IPR008179">
    <property type="entry name" value="HisE"/>
</dbReference>
<dbReference type="GO" id="GO:0000105">
    <property type="term" value="P:L-histidine biosynthetic process"/>
    <property type="evidence" value="ECO:0007669"/>
    <property type="project" value="UniProtKB-UniRule"/>
</dbReference>
<keyword evidence="6 11" id="KW-0028">Amino-acid biosynthesis</keyword>
<evidence type="ECO:0000256" key="12">
    <source>
        <dbReference type="SAM" id="MobiDB-lite"/>
    </source>
</evidence>
<evidence type="ECO:0000256" key="9">
    <source>
        <dbReference type="ARBA" id="ARBA00022840"/>
    </source>
</evidence>
<dbReference type="HAMAP" id="MF_01020">
    <property type="entry name" value="HisE"/>
    <property type="match status" value="1"/>
</dbReference>
<evidence type="ECO:0000256" key="11">
    <source>
        <dbReference type="HAMAP-Rule" id="MF_01020"/>
    </source>
</evidence>
<dbReference type="NCBIfam" id="NF001611">
    <property type="entry name" value="PRK00400.1-3"/>
    <property type="match status" value="1"/>
</dbReference>
<dbReference type="Gene3D" id="1.10.287.1080">
    <property type="entry name" value="MazG-like"/>
    <property type="match status" value="1"/>
</dbReference>
<dbReference type="NCBIfam" id="TIGR03188">
    <property type="entry name" value="histidine_hisI"/>
    <property type="match status" value="1"/>
</dbReference>
<dbReference type="UniPathway" id="UPA00031">
    <property type="reaction ID" value="UER00007"/>
</dbReference>
<dbReference type="EMBL" id="FNCE01000005">
    <property type="protein sequence ID" value="SDG08198.1"/>
    <property type="molecule type" value="Genomic_DNA"/>
</dbReference>
<proteinExistence type="inferred from homology"/>
<dbReference type="SUPFAM" id="SSF101386">
    <property type="entry name" value="all-alpha NTP pyrophosphatases"/>
    <property type="match status" value="1"/>
</dbReference>